<dbReference type="WBParaSite" id="DME_0000141101-mRNA-1">
    <property type="protein sequence ID" value="DME_0000141101-mRNA-1"/>
    <property type="gene ID" value="DME_0000141101"/>
</dbReference>
<evidence type="ECO:0000313" key="3">
    <source>
        <dbReference type="Proteomes" id="UP000274756"/>
    </source>
</evidence>
<protein>
    <submittedName>
        <fullName evidence="1 4">Uncharacterized protein</fullName>
    </submittedName>
</protein>
<gene>
    <name evidence="1" type="ORF">DME_LOCUS5771</name>
</gene>
<sequence>MLCFDSWVELPPPSRASSCNSDMSVLDQDSVKDGPRLVTPSTMATLGNALENLKMLPQNKGDWILDWSSHPEARESLIQCTPNQSTPPNSPIPGDMNFVGIFSCGCNTENDYPLFVGFIITHVISFFIGLTAGMHELSQLCNCQSVMDNYRHDEIDQCLMERLEFMGKISKLTLVKPFSFFFPSTFNQSQ</sequence>
<proteinExistence type="predicted"/>
<dbReference type="AlphaFoldDB" id="A0A158Q310"/>
<organism evidence="2 4">
    <name type="scientific">Dracunculus medinensis</name>
    <name type="common">Guinea worm</name>
    <dbReference type="NCBI Taxonomy" id="318479"/>
    <lineage>
        <taxon>Eukaryota</taxon>
        <taxon>Metazoa</taxon>
        <taxon>Ecdysozoa</taxon>
        <taxon>Nematoda</taxon>
        <taxon>Chromadorea</taxon>
        <taxon>Rhabditida</taxon>
        <taxon>Spirurina</taxon>
        <taxon>Dracunculoidea</taxon>
        <taxon>Dracunculidae</taxon>
        <taxon>Dracunculus</taxon>
    </lineage>
</organism>
<dbReference type="Proteomes" id="UP000038040">
    <property type="component" value="Unplaced"/>
</dbReference>
<reference evidence="4" key="1">
    <citation type="submission" date="2016-04" db="UniProtKB">
        <authorList>
            <consortium name="WormBaseParasite"/>
        </authorList>
    </citation>
    <scope>IDENTIFICATION</scope>
</reference>
<reference evidence="1 3" key="2">
    <citation type="submission" date="2018-11" db="EMBL/GenBank/DDBJ databases">
        <authorList>
            <consortium name="Pathogen Informatics"/>
        </authorList>
    </citation>
    <scope>NUCLEOTIDE SEQUENCE [LARGE SCALE GENOMIC DNA]</scope>
</reference>
<keyword evidence="3" id="KW-1185">Reference proteome</keyword>
<name>A0A158Q310_DRAME</name>
<accession>A0A158Q310</accession>
<dbReference type="Proteomes" id="UP000274756">
    <property type="component" value="Unassembled WGS sequence"/>
</dbReference>
<evidence type="ECO:0000313" key="4">
    <source>
        <dbReference type="WBParaSite" id="DME_0000141101-mRNA-1"/>
    </source>
</evidence>
<dbReference type="STRING" id="318479.A0A158Q310"/>
<evidence type="ECO:0000313" key="1">
    <source>
        <dbReference type="EMBL" id="VDN55798.1"/>
    </source>
</evidence>
<dbReference type="EMBL" id="UYYG01001153">
    <property type="protein sequence ID" value="VDN55798.1"/>
    <property type="molecule type" value="Genomic_DNA"/>
</dbReference>
<evidence type="ECO:0000313" key="2">
    <source>
        <dbReference type="Proteomes" id="UP000038040"/>
    </source>
</evidence>